<dbReference type="AlphaFoldDB" id="A0A830F7D5"/>
<dbReference type="OrthoDB" id="250597at2157"/>
<proteinExistence type="predicted"/>
<comment type="caution">
    <text evidence="2">The sequence shown here is derived from an EMBL/GenBank/DDBJ whole genome shotgun (WGS) entry which is preliminary data.</text>
</comment>
<feature type="domain" description="DUF7964" evidence="1">
    <location>
        <begin position="4"/>
        <end position="95"/>
    </location>
</feature>
<name>A0A830F7D5_9EURY</name>
<reference evidence="2" key="2">
    <citation type="submission" date="2020-09" db="EMBL/GenBank/DDBJ databases">
        <authorList>
            <person name="Sun Q."/>
            <person name="Ohkuma M."/>
        </authorList>
    </citation>
    <scope>NUCLEOTIDE SEQUENCE</scope>
    <source>
        <strain evidence="2">JCM 19596</strain>
    </source>
</reference>
<reference evidence="2" key="1">
    <citation type="journal article" date="2014" name="Int. J. Syst. Evol. Microbiol.">
        <title>Complete genome sequence of Corynebacterium casei LMG S-19264T (=DSM 44701T), isolated from a smear-ripened cheese.</title>
        <authorList>
            <consortium name="US DOE Joint Genome Institute (JGI-PGF)"/>
            <person name="Walter F."/>
            <person name="Albersmeier A."/>
            <person name="Kalinowski J."/>
            <person name="Ruckert C."/>
        </authorList>
    </citation>
    <scope>NUCLEOTIDE SEQUENCE</scope>
    <source>
        <strain evidence="2">JCM 19596</strain>
    </source>
</reference>
<dbReference type="Proteomes" id="UP000607197">
    <property type="component" value="Unassembled WGS sequence"/>
</dbReference>
<dbReference type="InterPro" id="IPR058270">
    <property type="entry name" value="DUF7964"/>
</dbReference>
<organism evidence="2 3">
    <name type="scientific">Halocalculus aciditolerans</name>
    <dbReference type="NCBI Taxonomy" id="1383812"/>
    <lineage>
        <taxon>Archaea</taxon>
        <taxon>Methanobacteriati</taxon>
        <taxon>Methanobacteriota</taxon>
        <taxon>Stenosarchaea group</taxon>
        <taxon>Halobacteria</taxon>
        <taxon>Halobacteriales</taxon>
        <taxon>Halobacteriaceae</taxon>
        <taxon>Halocalculus</taxon>
    </lineage>
</organism>
<sequence>MADVLDSLPDRPLTTTEVAALNDADALDLALPVETEEAVRTEDDEPVEIATGVILATPGRVTGVVHDDGWTVVAAEPAGDDRTDALVACEDAVEDALKPGERADLDERTD</sequence>
<evidence type="ECO:0000259" key="1">
    <source>
        <dbReference type="Pfam" id="PF25912"/>
    </source>
</evidence>
<keyword evidence="3" id="KW-1185">Reference proteome</keyword>
<gene>
    <name evidence="2" type="ORF">GCM10009039_19820</name>
</gene>
<dbReference type="EMBL" id="BMPG01000002">
    <property type="protein sequence ID" value="GGL61654.1"/>
    <property type="molecule type" value="Genomic_DNA"/>
</dbReference>
<protein>
    <recommendedName>
        <fullName evidence="1">DUF7964 domain-containing protein</fullName>
    </recommendedName>
</protein>
<dbReference type="RefSeq" id="WP_188978461.1">
    <property type="nucleotide sequence ID" value="NZ_BMPG01000002.1"/>
</dbReference>
<evidence type="ECO:0000313" key="2">
    <source>
        <dbReference type="EMBL" id="GGL61654.1"/>
    </source>
</evidence>
<dbReference type="Pfam" id="PF25912">
    <property type="entry name" value="DUF7964"/>
    <property type="match status" value="1"/>
</dbReference>
<accession>A0A830F7D5</accession>
<evidence type="ECO:0000313" key="3">
    <source>
        <dbReference type="Proteomes" id="UP000607197"/>
    </source>
</evidence>